<proteinExistence type="predicted"/>
<accession>A0ABM0MVD1</accession>
<evidence type="ECO:0000313" key="2">
    <source>
        <dbReference type="Proteomes" id="UP000694865"/>
    </source>
</evidence>
<sequence length="461" mass="52120">MSIVCESQKLIHTNCQSSNQAKPRDMHIDWTKAKPHNLINYIKHTELYLETIDITEEAICCSDISCKDSNHCSDINRFYKEIVAALNKSEHLSFKVKSTVSFVPVPDWNDLVKDAHDMARECFLVWRDAGKPRQGFIHHMIQSSRSKFKLALRSYRKNEAQARADSIAKSFINKECSAFFWKKVHTKKRGTSPSTVGGTSGEPEIADMWADHFEAILNSVKHDQYKANVHNYISDCDNNDILVSSADIANIIGKLPTQKSRDSGGLSAENLMYANSSVNVHLSMCISSMFVHGYIPTDKSNVTLLLQLKNKNGDVTSKNNYHPIAITTVISKLVEHLLLERCELYLMTTSNQFGFKKNHSPVLCVFDLKELIRHYNSLGSNVFVCFLDASKAFDKVNHWTLFSKLVDRKVSPYIVRFLVNWYSSQNYSITDGIILSGDYSLYLMGCDKGVLVASLIQCVCG</sequence>
<reference evidence="3" key="1">
    <citation type="submission" date="2025-08" db="UniProtKB">
        <authorList>
            <consortium name="RefSeq"/>
        </authorList>
    </citation>
    <scope>IDENTIFICATION</scope>
    <source>
        <tissue evidence="3">Testes</tissue>
    </source>
</reference>
<dbReference type="RefSeq" id="XP_006823972.1">
    <property type="nucleotide sequence ID" value="XM_006823909.1"/>
</dbReference>
<keyword evidence="2" id="KW-1185">Reference proteome</keyword>
<gene>
    <name evidence="3" type="primary">LOC100368541</name>
</gene>
<dbReference type="Pfam" id="PF00078">
    <property type="entry name" value="RVT_1"/>
    <property type="match status" value="1"/>
</dbReference>
<protein>
    <submittedName>
        <fullName evidence="3">Uncharacterized protein LOC100368541</fullName>
    </submittedName>
</protein>
<name>A0ABM0MVD1_SACKO</name>
<dbReference type="Proteomes" id="UP000694865">
    <property type="component" value="Unplaced"/>
</dbReference>
<feature type="domain" description="Reverse transcriptase" evidence="1">
    <location>
        <begin position="313"/>
        <end position="423"/>
    </location>
</feature>
<dbReference type="InterPro" id="IPR043502">
    <property type="entry name" value="DNA/RNA_pol_sf"/>
</dbReference>
<dbReference type="PANTHER" id="PTHR19446">
    <property type="entry name" value="REVERSE TRANSCRIPTASES"/>
    <property type="match status" value="1"/>
</dbReference>
<organism evidence="2 3">
    <name type="scientific">Saccoglossus kowalevskii</name>
    <name type="common">Acorn worm</name>
    <dbReference type="NCBI Taxonomy" id="10224"/>
    <lineage>
        <taxon>Eukaryota</taxon>
        <taxon>Metazoa</taxon>
        <taxon>Hemichordata</taxon>
        <taxon>Enteropneusta</taxon>
        <taxon>Harrimaniidae</taxon>
        <taxon>Saccoglossus</taxon>
    </lineage>
</organism>
<dbReference type="GeneID" id="100368541"/>
<dbReference type="SUPFAM" id="SSF56672">
    <property type="entry name" value="DNA/RNA polymerases"/>
    <property type="match status" value="1"/>
</dbReference>
<evidence type="ECO:0000313" key="3">
    <source>
        <dbReference type="RefSeq" id="XP_006823972.1"/>
    </source>
</evidence>
<dbReference type="InterPro" id="IPR000477">
    <property type="entry name" value="RT_dom"/>
</dbReference>
<evidence type="ECO:0000259" key="1">
    <source>
        <dbReference type="Pfam" id="PF00078"/>
    </source>
</evidence>